<dbReference type="AlphaFoldDB" id="A0A4Z2EL96"/>
<accession>A0A4Z2EL96</accession>
<name>A0A4Z2EL96_9TELE</name>
<feature type="compositionally biased region" description="Basic residues" evidence="1">
    <location>
        <begin position="12"/>
        <end position="28"/>
    </location>
</feature>
<keyword evidence="3" id="KW-1185">Reference proteome</keyword>
<organism evidence="2 3">
    <name type="scientific">Liparis tanakae</name>
    <name type="common">Tanaka's snailfish</name>
    <dbReference type="NCBI Taxonomy" id="230148"/>
    <lineage>
        <taxon>Eukaryota</taxon>
        <taxon>Metazoa</taxon>
        <taxon>Chordata</taxon>
        <taxon>Craniata</taxon>
        <taxon>Vertebrata</taxon>
        <taxon>Euteleostomi</taxon>
        <taxon>Actinopterygii</taxon>
        <taxon>Neopterygii</taxon>
        <taxon>Teleostei</taxon>
        <taxon>Neoteleostei</taxon>
        <taxon>Acanthomorphata</taxon>
        <taxon>Eupercaria</taxon>
        <taxon>Perciformes</taxon>
        <taxon>Cottioidei</taxon>
        <taxon>Cottales</taxon>
        <taxon>Liparidae</taxon>
        <taxon>Liparis</taxon>
    </lineage>
</organism>
<feature type="region of interest" description="Disordered" evidence="1">
    <location>
        <begin position="1"/>
        <end position="28"/>
    </location>
</feature>
<dbReference type="Proteomes" id="UP000314294">
    <property type="component" value="Unassembled WGS sequence"/>
</dbReference>
<proteinExistence type="predicted"/>
<comment type="caution">
    <text evidence="2">The sequence shown here is derived from an EMBL/GenBank/DDBJ whole genome shotgun (WGS) entry which is preliminary data.</text>
</comment>
<evidence type="ECO:0000313" key="2">
    <source>
        <dbReference type="EMBL" id="TNN29535.1"/>
    </source>
</evidence>
<dbReference type="EMBL" id="SRLO01005527">
    <property type="protein sequence ID" value="TNN29535.1"/>
    <property type="molecule type" value="Genomic_DNA"/>
</dbReference>
<evidence type="ECO:0000313" key="3">
    <source>
        <dbReference type="Proteomes" id="UP000314294"/>
    </source>
</evidence>
<reference evidence="2 3" key="1">
    <citation type="submission" date="2019-03" db="EMBL/GenBank/DDBJ databases">
        <title>First draft genome of Liparis tanakae, snailfish: a comprehensive survey of snailfish specific genes.</title>
        <authorList>
            <person name="Kim W."/>
            <person name="Song I."/>
            <person name="Jeong J.-H."/>
            <person name="Kim D."/>
            <person name="Kim S."/>
            <person name="Ryu S."/>
            <person name="Song J.Y."/>
            <person name="Lee S.K."/>
        </authorList>
    </citation>
    <scope>NUCLEOTIDE SEQUENCE [LARGE SCALE GENOMIC DNA]</scope>
    <source>
        <tissue evidence="2">Muscle</tissue>
    </source>
</reference>
<evidence type="ECO:0000256" key="1">
    <source>
        <dbReference type="SAM" id="MobiDB-lite"/>
    </source>
</evidence>
<protein>
    <submittedName>
        <fullName evidence="2">Uncharacterized protein</fullName>
    </submittedName>
</protein>
<sequence length="77" mass="8777">MEVSSSVFHAFKGPRRRRLRDKERARPRRPIGSRLIRAGDARVQVSEVEGRPESSWLLPRLGGRGGNPLQLKTDLFI</sequence>
<gene>
    <name evidence="2" type="ORF">EYF80_060316</name>
</gene>